<keyword evidence="3" id="KW-1185">Reference proteome</keyword>
<gene>
    <name evidence="2" type="ORF">N7Z68_13330</name>
</gene>
<name>A0ABT5VHY2_9BACI</name>
<keyword evidence="1" id="KW-1133">Transmembrane helix</keyword>
<dbReference type="RefSeq" id="WP_275118966.1">
    <property type="nucleotide sequence ID" value="NZ_JAOTPO010000008.1"/>
</dbReference>
<feature type="transmembrane region" description="Helical" evidence="1">
    <location>
        <begin position="54"/>
        <end position="75"/>
    </location>
</feature>
<accession>A0ABT5VHY2</accession>
<feature type="transmembrane region" description="Helical" evidence="1">
    <location>
        <begin position="31"/>
        <end position="48"/>
    </location>
</feature>
<dbReference type="EMBL" id="JAOTPO010000008">
    <property type="protein sequence ID" value="MDE5414357.1"/>
    <property type="molecule type" value="Genomic_DNA"/>
</dbReference>
<evidence type="ECO:0000256" key="1">
    <source>
        <dbReference type="SAM" id="Phobius"/>
    </source>
</evidence>
<feature type="transmembrane region" description="Helical" evidence="1">
    <location>
        <begin position="6"/>
        <end position="24"/>
    </location>
</feature>
<proteinExistence type="predicted"/>
<comment type="caution">
    <text evidence="2">The sequence shown here is derived from an EMBL/GenBank/DDBJ whole genome shotgun (WGS) entry which is preliminary data.</text>
</comment>
<keyword evidence="1" id="KW-0472">Membrane</keyword>
<evidence type="ECO:0000313" key="2">
    <source>
        <dbReference type="EMBL" id="MDE5414357.1"/>
    </source>
</evidence>
<organism evidence="2 3">
    <name type="scientific">Alkalihalobacterium chitinilyticum</name>
    <dbReference type="NCBI Taxonomy" id="2980103"/>
    <lineage>
        <taxon>Bacteria</taxon>
        <taxon>Bacillati</taxon>
        <taxon>Bacillota</taxon>
        <taxon>Bacilli</taxon>
        <taxon>Bacillales</taxon>
        <taxon>Bacillaceae</taxon>
        <taxon>Alkalihalobacterium</taxon>
    </lineage>
</organism>
<evidence type="ECO:0000313" key="3">
    <source>
        <dbReference type="Proteomes" id="UP001148125"/>
    </source>
</evidence>
<reference evidence="2" key="1">
    <citation type="submission" date="2024-05" db="EMBL/GenBank/DDBJ databases">
        <title>Alkalihalobacillus sp. strain MEB203 novel alkaliphilic bacterium from Lonar Lake, India.</title>
        <authorList>
            <person name="Joshi A."/>
            <person name="Thite S."/>
            <person name="Mengade P."/>
        </authorList>
    </citation>
    <scope>NUCLEOTIDE SEQUENCE</scope>
    <source>
        <strain evidence="2">MEB 203</strain>
    </source>
</reference>
<protein>
    <submittedName>
        <fullName evidence="2">Uncharacterized protein</fullName>
    </submittedName>
</protein>
<keyword evidence="1" id="KW-0812">Transmembrane</keyword>
<sequence length="86" mass="9503">MDILIPIGLGFHINLIVFIAAKICKQTDEKSLYICLIAFVVALLTSFFNEAWLGMGIGVISLGMLLFVIVTRVIISLGNRKNTFTK</sequence>
<dbReference type="Proteomes" id="UP001148125">
    <property type="component" value="Unassembled WGS sequence"/>
</dbReference>